<dbReference type="Proteomes" id="UP001309876">
    <property type="component" value="Unassembled WGS sequence"/>
</dbReference>
<comment type="caution">
    <text evidence="2">The sequence shown here is derived from an EMBL/GenBank/DDBJ whole genome shotgun (WGS) entry which is preliminary data.</text>
</comment>
<evidence type="ECO:0000256" key="1">
    <source>
        <dbReference type="SAM" id="Phobius"/>
    </source>
</evidence>
<reference evidence="2 3" key="1">
    <citation type="submission" date="2023-08" db="EMBL/GenBank/DDBJ databases">
        <title>Black Yeasts Isolated from many extreme environments.</title>
        <authorList>
            <person name="Coleine C."/>
            <person name="Stajich J.E."/>
            <person name="Selbmann L."/>
        </authorList>
    </citation>
    <scope>NUCLEOTIDE SEQUENCE [LARGE SCALE GENOMIC DNA]</scope>
    <source>
        <strain evidence="2 3">CCFEE 5910</strain>
    </source>
</reference>
<dbReference type="Gene3D" id="2.115.10.20">
    <property type="entry name" value="Glycosyl hydrolase domain, family 43"/>
    <property type="match status" value="2"/>
</dbReference>
<evidence type="ECO:0000313" key="2">
    <source>
        <dbReference type="EMBL" id="KAK5083710.1"/>
    </source>
</evidence>
<evidence type="ECO:0000313" key="3">
    <source>
        <dbReference type="Proteomes" id="UP001309876"/>
    </source>
</evidence>
<dbReference type="AlphaFoldDB" id="A0AAN7SWW1"/>
<keyword evidence="1" id="KW-0472">Membrane</keyword>
<organism evidence="2 3">
    <name type="scientific">Lithohypha guttulata</name>
    <dbReference type="NCBI Taxonomy" id="1690604"/>
    <lineage>
        <taxon>Eukaryota</taxon>
        <taxon>Fungi</taxon>
        <taxon>Dikarya</taxon>
        <taxon>Ascomycota</taxon>
        <taxon>Pezizomycotina</taxon>
        <taxon>Eurotiomycetes</taxon>
        <taxon>Chaetothyriomycetidae</taxon>
        <taxon>Chaetothyriales</taxon>
        <taxon>Trichomeriaceae</taxon>
        <taxon>Lithohypha</taxon>
    </lineage>
</organism>
<gene>
    <name evidence="2" type="ORF">LTR05_006214</name>
</gene>
<protein>
    <submittedName>
        <fullName evidence="2">Uncharacterized protein</fullName>
    </submittedName>
</protein>
<dbReference type="SUPFAM" id="SSF75005">
    <property type="entry name" value="Arabinanase/levansucrase/invertase"/>
    <property type="match status" value="1"/>
</dbReference>
<name>A0AAN7SWW1_9EURO</name>
<dbReference type="InterPro" id="IPR023296">
    <property type="entry name" value="Glyco_hydro_beta-prop_sf"/>
</dbReference>
<keyword evidence="3" id="KW-1185">Reference proteome</keyword>
<dbReference type="EMBL" id="JAVRRJ010000006">
    <property type="protein sequence ID" value="KAK5083710.1"/>
    <property type="molecule type" value="Genomic_DNA"/>
</dbReference>
<accession>A0AAN7SWW1</accession>
<sequence>MNRYNIGKALDKRQSSHKDGKVEVVQDNRNALWRRTKTTFLGDSRNWKILLIVLGVVILLLMILLPVLLLVDLNSKKEPLTDPIDADDAARYAVVKHNFPDPTVIEVNNTLYAFATRSGANANLHVQVARSAPGDVSFWTLSEGYDALPILPSWVKSPGDAAVWAPQVNQRQDGVFVIQEPLVCHFELGGIIDPTFLVDPMSNTSYIVYKNDGNAIGSGGACSNSNWPNTPTTFQYDILTSNLTEFALTSNNASQATNTVNNSTIFLHNDRSDGSTIESPFVFHHAYHHHKSGKTKHAYHLLYNSGCFIDSSYRIDHIPCFLNGTITHFTECPWQELKNSVGSTLLESASYAQPDNDGKGDAVLSAPGGPAVSPDGRYLVFHADVVEGWNTGAMKRDGRDGEVDLEGERWRMRAMFVAEMEYEYDWDEEETMQTGLRVKRLVLPSN</sequence>
<proteinExistence type="predicted"/>
<feature type="transmembrane region" description="Helical" evidence="1">
    <location>
        <begin position="49"/>
        <end position="71"/>
    </location>
</feature>
<keyword evidence="1" id="KW-1133">Transmembrane helix</keyword>
<keyword evidence="1" id="KW-0812">Transmembrane</keyword>